<dbReference type="AlphaFoldDB" id="A0A510WBT5"/>
<accession>A0A510WBT5</accession>
<reference evidence="1 2" key="1">
    <citation type="submission" date="2019-07" db="EMBL/GenBank/DDBJ databases">
        <title>Whole genome shotgun sequence of Enterococcus thailandicus NBRC 101867.</title>
        <authorList>
            <person name="Hosoyama A."/>
            <person name="Uohara A."/>
            <person name="Ohji S."/>
            <person name="Ichikawa N."/>
        </authorList>
    </citation>
    <scope>NUCLEOTIDE SEQUENCE [LARGE SCALE GENOMIC DNA]</scope>
    <source>
        <strain evidence="1 2">NBRC 101867</strain>
    </source>
</reference>
<protein>
    <submittedName>
        <fullName evidence="1">Uncharacterized protein</fullName>
    </submittedName>
</protein>
<comment type="caution">
    <text evidence="1">The sequence shown here is derived from an EMBL/GenBank/DDBJ whole genome shotgun (WGS) entry which is preliminary data.</text>
</comment>
<proteinExistence type="predicted"/>
<evidence type="ECO:0000313" key="2">
    <source>
        <dbReference type="Proteomes" id="UP000321361"/>
    </source>
</evidence>
<sequence>MVHQLIECCAGWNCANHDDLETTIWVYTLSSLLLWTNLFELWAALSWDSVGETGDASHFLERMIII</sequence>
<dbReference type="Proteomes" id="UP000321361">
    <property type="component" value="Unassembled WGS sequence"/>
</dbReference>
<organism evidence="1 2">
    <name type="scientific">Enterococcus thailandicus</name>
    <dbReference type="NCBI Taxonomy" id="417368"/>
    <lineage>
        <taxon>Bacteria</taxon>
        <taxon>Bacillati</taxon>
        <taxon>Bacillota</taxon>
        <taxon>Bacilli</taxon>
        <taxon>Lactobacillales</taxon>
        <taxon>Enterococcaceae</taxon>
        <taxon>Enterococcus</taxon>
    </lineage>
</organism>
<dbReference type="EMBL" id="BJUG01000004">
    <property type="protein sequence ID" value="GEK36658.1"/>
    <property type="molecule type" value="Genomic_DNA"/>
</dbReference>
<gene>
    <name evidence="1" type="ORF">ETH01_09450</name>
</gene>
<name>A0A510WBT5_ENTTH</name>
<evidence type="ECO:0000313" key="1">
    <source>
        <dbReference type="EMBL" id="GEK36658.1"/>
    </source>
</evidence>